<dbReference type="CDD" id="cd00067">
    <property type="entry name" value="GAL4"/>
    <property type="match status" value="1"/>
</dbReference>
<dbReference type="InterPro" id="IPR051127">
    <property type="entry name" value="Fungal_SecMet_Regulators"/>
</dbReference>
<dbReference type="SMART" id="SM00066">
    <property type="entry name" value="GAL4"/>
    <property type="match status" value="1"/>
</dbReference>
<dbReference type="PANTHER" id="PTHR47424:SF3">
    <property type="entry name" value="REGULATORY PROTEIN GAL4"/>
    <property type="match status" value="1"/>
</dbReference>
<dbReference type="InterPro" id="IPR001138">
    <property type="entry name" value="Zn2Cys6_DnaBD"/>
</dbReference>
<feature type="compositionally biased region" description="Polar residues" evidence="5">
    <location>
        <begin position="104"/>
        <end position="114"/>
    </location>
</feature>
<dbReference type="GO" id="GO:0003677">
    <property type="term" value="F:DNA binding"/>
    <property type="evidence" value="ECO:0007669"/>
    <property type="project" value="UniProtKB-KW"/>
</dbReference>
<proteinExistence type="predicted"/>
<feature type="compositionally biased region" description="Low complexity" evidence="5">
    <location>
        <begin position="89"/>
        <end position="99"/>
    </location>
</feature>
<dbReference type="PROSITE" id="PS50048">
    <property type="entry name" value="ZN2_CY6_FUNGAL_2"/>
    <property type="match status" value="1"/>
</dbReference>
<dbReference type="Pfam" id="PF00172">
    <property type="entry name" value="Zn_clus"/>
    <property type="match status" value="1"/>
</dbReference>
<dbReference type="InterPro" id="IPR036864">
    <property type="entry name" value="Zn2-C6_fun-type_DNA-bd_sf"/>
</dbReference>
<keyword evidence="4" id="KW-0539">Nucleus</keyword>
<dbReference type="EMBL" id="JARKIF010000011">
    <property type="protein sequence ID" value="KAJ7627428.1"/>
    <property type="molecule type" value="Genomic_DNA"/>
</dbReference>
<keyword evidence="1" id="KW-0805">Transcription regulation</keyword>
<dbReference type="GO" id="GO:0000981">
    <property type="term" value="F:DNA-binding transcription factor activity, RNA polymerase II-specific"/>
    <property type="evidence" value="ECO:0007669"/>
    <property type="project" value="InterPro"/>
</dbReference>
<sequence>MRYATDAVRTTHIKRLFVRIRRPFVTPMSSPTPSASGSGKLRRTILACSHCRKRKIRCITSEQPPTKPCSRCKAKNLPCQYVSADARSHSPTSSNSPESDLGDSESSPLSTATATEPIGMPTKNRRSSPTMLPVPSFHRISSSSSSPTDTRRAIHPHLHPHPQAPLSVLYDMQAMHARQYLDARNAAAQSHVPMTGIQPQRPVENYGAHSSLQGDALLDFWTDGLGGGSSWHGFSPANNYESLGSPWPNHASSSGGDRHSSTFSFLQ</sequence>
<evidence type="ECO:0000256" key="3">
    <source>
        <dbReference type="ARBA" id="ARBA00023163"/>
    </source>
</evidence>
<evidence type="ECO:0000256" key="5">
    <source>
        <dbReference type="SAM" id="MobiDB-lite"/>
    </source>
</evidence>
<keyword evidence="8" id="KW-1185">Reference proteome</keyword>
<keyword evidence="2" id="KW-0238">DNA-binding</keyword>
<evidence type="ECO:0000256" key="4">
    <source>
        <dbReference type="ARBA" id="ARBA00023242"/>
    </source>
</evidence>
<dbReference type="PANTHER" id="PTHR47424">
    <property type="entry name" value="REGULATORY PROTEIN GAL4"/>
    <property type="match status" value="1"/>
</dbReference>
<organism evidence="7 8">
    <name type="scientific">Roridomyces roridus</name>
    <dbReference type="NCBI Taxonomy" id="1738132"/>
    <lineage>
        <taxon>Eukaryota</taxon>
        <taxon>Fungi</taxon>
        <taxon>Dikarya</taxon>
        <taxon>Basidiomycota</taxon>
        <taxon>Agaricomycotina</taxon>
        <taxon>Agaricomycetes</taxon>
        <taxon>Agaricomycetidae</taxon>
        <taxon>Agaricales</taxon>
        <taxon>Marasmiineae</taxon>
        <taxon>Mycenaceae</taxon>
        <taxon>Roridomyces</taxon>
    </lineage>
</organism>
<reference evidence="7" key="1">
    <citation type="submission" date="2023-03" db="EMBL/GenBank/DDBJ databases">
        <title>Massive genome expansion in bonnet fungi (Mycena s.s.) driven by repeated elements and novel gene families across ecological guilds.</title>
        <authorList>
            <consortium name="Lawrence Berkeley National Laboratory"/>
            <person name="Harder C.B."/>
            <person name="Miyauchi S."/>
            <person name="Viragh M."/>
            <person name="Kuo A."/>
            <person name="Thoen E."/>
            <person name="Andreopoulos B."/>
            <person name="Lu D."/>
            <person name="Skrede I."/>
            <person name="Drula E."/>
            <person name="Henrissat B."/>
            <person name="Morin E."/>
            <person name="Kohler A."/>
            <person name="Barry K."/>
            <person name="LaButti K."/>
            <person name="Morin E."/>
            <person name="Salamov A."/>
            <person name="Lipzen A."/>
            <person name="Mereny Z."/>
            <person name="Hegedus B."/>
            <person name="Baldrian P."/>
            <person name="Stursova M."/>
            <person name="Weitz H."/>
            <person name="Taylor A."/>
            <person name="Grigoriev I.V."/>
            <person name="Nagy L.G."/>
            <person name="Martin F."/>
            <person name="Kauserud H."/>
        </authorList>
    </citation>
    <scope>NUCLEOTIDE SEQUENCE</scope>
    <source>
        <strain evidence="7">9284</strain>
    </source>
</reference>
<gene>
    <name evidence="7" type="ORF">FB45DRAFT_921349</name>
</gene>
<dbReference type="PROSITE" id="PS00463">
    <property type="entry name" value="ZN2_CY6_FUNGAL_1"/>
    <property type="match status" value="1"/>
</dbReference>
<accession>A0AAD7FLX7</accession>
<evidence type="ECO:0000313" key="7">
    <source>
        <dbReference type="EMBL" id="KAJ7627428.1"/>
    </source>
</evidence>
<dbReference type="GO" id="GO:0008270">
    <property type="term" value="F:zinc ion binding"/>
    <property type="evidence" value="ECO:0007669"/>
    <property type="project" value="InterPro"/>
</dbReference>
<comment type="caution">
    <text evidence="7">The sequence shown here is derived from an EMBL/GenBank/DDBJ whole genome shotgun (WGS) entry which is preliminary data.</text>
</comment>
<dbReference type="AlphaFoldDB" id="A0AAD7FLX7"/>
<protein>
    <recommendedName>
        <fullName evidence="6">Zn(2)-C6 fungal-type domain-containing protein</fullName>
    </recommendedName>
</protein>
<dbReference type="SUPFAM" id="SSF57701">
    <property type="entry name" value="Zn2/Cys6 DNA-binding domain"/>
    <property type="match status" value="1"/>
</dbReference>
<dbReference type="Gene3D" id="4.10.240.10">
    <property type="entry name" value="Zn(2)-C6 fungal-type DNA-binding domain"/>
    <property type="match status" value="1"/>
</dbReference>
<keyword evidence="3" id="KW-0804">Transcription</keyword>
<evidence type="ECO:0000256" key="1">
    <source>
        <dbReference type="ARBA" id="ARBA00023015"/>
    </source>
</evidence>
<evidence type="ECO:0000313" key="8">
    <source>
        <dbReference type="Proteomes" id="UP001221142"/>
    </source>
</evidence>
<evidence type="ECO:0000259" key="6">
    <source>
        <dbReference type="PROSITE" id="PS50048"/>
    </source>
</evidence>
<evidence type="ECO:0000256" key="2">
    <source>
        <dbReference type="ARBA" id="ARBA00023125"/>
    </source>
</evidence>
<feature type="domain" description="Zn(2)-C6 fungal-type" evidence="6">
    <location>
        <begin position="47"/>
        <end position="81"/>
    </location>
</feature>
<dbReference type="Proteomes" id="UP001221142">
    <property type="component" value="Unassembled WGS sequence"/>
</dbReference>
<name>A0AAD7FLX7_9AGAR</name>
<feature type="region of interest" description="Disordered" evidence="5">
    <location>
        <begin position="84"/>
        <end position="152"/>
    </location>
</feature>